<keyword evidence="2" id="KW-1185">Reference proteome</keyword>
<organism evidence="1 2">
    <name type="scientific">Skeletonema marinoi</name>
    <dbReference type="NCBI Taxonomy" id="267567"/>
    <lineage>
        <taxon>Eukaryota</taxon>
        <taxon>Sar</taxon>
        <taxon>Stramenopiles</taxon>
        <taxon>Ochrophyta</taxon>
        <taxon>Bacillariophyta</taxon>
        <taxon>Coscinodiscophyceae</taxon>
        <taxon>Thalassiosirophycidae</taxon>
        <taxon>Thalassiosirales</taxon>
        <taxon>Skeletonemataceae</taxon>
        <taxon>Skeletonema</taxon>
        <taxon>Skeletonema marinoi-dohrnii complex</taxon>
    </lineage>
</organism>
<name>A0AAD9DBH9_9STRA</name>
<dbReference type="Proteomes" id="UP001224775">
    <property type="component" value="Unassembled WGS sequence"/>
</dbReference>
<accession>A0AAD9DBH9</accession>
<feature type="non-terminal residue" evidence="1">
    <location>
        <position position="1"/>
    </location>
</feature>
<dbReference type="EMBL" id="JATAAI010000017">
    <property type="protein sequence ID" value="KAK1739708.1"/>
    <property type="molecule type" value="Genomic_DNA"/>
</dbReference>
<dbReference type="Pfam" id="PF04134">
    <property type="entry name" value="DCC1-like"/>
    <property type="match status" value="1"/>
</dbReference>
<dbReference type="AlphaFoldDB" id="A0AAD9DBH9"/>
<protein>
    <submittedName>
        <fullName evidence="1">DUF393 domain-containing protein</fullName>
    </submittedName>
</protein>
<comment type="caution">
    <text evidence="1">The sequence shown here is derived from an EMBL/GenBank/DDBJ whole genome shotgun (WGS) entry which is preliminary data.</text>
</comment>
<dbReference type="PANTHER" id="PTHR34290">
    <property type="entry name" value="SI:CH73-390P7.2"/>
    <property type="match status" value="1"/>
</dbReference>
<evidence type="ECO:0000313" key="1">
    <source>
        <dbReference type="EMBL" id="KAK1739708.1"/>
    </source>
</evidence>
<reference evidence="1" key="1">
    <citation type="submission" date="2023-06" db="EMBL/GenBank/DDBJ databases">
        <title>Survivors Of The Sea: Transcriptome response of Skeletonema marinoi to long-term dormancy.</title>
        <authorList>
            <person name="Pinder M.I.M."/>
            <person name="Kourtchenko O."/>
            <person name="Robertson E.K."/>
            <person name="Larsson T."/>
            <person name="Maumus F."/>
            <person name="Osuna-Cruz C.M."/>
            <person name="Vancaester E."/>
            <person name="Stenow R."/>
            <person name="Vandepoele K."/>
            <person name="Ploug H."/>
            <person name="Bruchert V."/>
            <person name="Godhe A."/>
            <person name="Topel M."/>
        </authorList>
    </citation>
    <scope>NUCLEOTIDE SEQUENCE</scope>
    <source>
        <strain evidence="1">R05AC</strain>
    </source>
</reference>
<evidence type="ECO:0000313" key="2">
    <source>
        <dbReference type="Proteomes" id="UP001224775"/>
    </source>
</evidence>
<dbReference type="InterPro" id="IPR044691">
    <property type="entry name" value="DCC1_Trx"/>
</dbReference>
<dbReference type="InterPro" id="IPR007263">
    <property type="entry name" value="DCC1-like"/>
</dbReference>
<dbReference type="GO" id="GO:0015035">
    <property type="term" value="F:protein-disulfide reductase activity"/>
    <property type="evidence" value="ECO:0007669"/>
    <property type="project" value="InterPro"/>
</dbReference>
<gene>
    <name evidence="1" type="ORF">QTG54_009467</name>
</gene>
<dbReference type="PANTHER" id="PTHR34290:SF2">
    <property type="entry name" value="OS04G0668800 PROTEIN"/>
    <property type="match status" value="1"/>
</dbReference>
<sequence>YDSSSLPSISPTHPEQKLCHRPLITAVAYLFQFIVPDHLSLNNDTMLQLSSNLVLRWHYCRRIVAAFSTNIKNDELFAEEINILYDSKCNVCKLEMDMLASRDARLHGSKRRIKLTDIESDSFDPNDPANGGISYAKGMSAINAVYRDGRVIEGPKVFLKAYEFVELGWLFKFTEWPLFKPAVDIGYKLFANYRTNFTRGSSLDELISAYEEKKNIVQVECTSSICTTKR</sequence>
<proteinExistence type="predicted"/>